<dbReference type="Gene3D" id="3.40.630.30">
    <property type="match status" value="1"/>
</dbReference>
<evidence type="ECO:0000313" key="2">
    <source>
        <dbReference type="EMBL" id="RAG86605.1"/>
    </source>
</evidence>
<organism evidence="2 3">
    <name type="scientific">Streptacidiphilus pinicola</name>
    <dbReference type="NCBI Taxonomy" id="2219663"/>
    <lineage>
        <taxon>Bacteria</taxon>
        <taxon>Bacillati</taxon>
        <taxon>Actinomycetota</taxon>
        <taxon>Actinomycetes</taxon>
        <taxon>Kitasatosporales</taxon>
        <taxon>Streptomycetaceae</taxon>
        <taxon>Streptacidiphilus</taxon>
    </lineage>
</organism>
<dbReference type="GO" id="GO:0008999">
    <property type="term" value="F:protein-N-terminal-alanine acetyltransferase activity"/>
    <property type="evidence" value="ECO:0007669"/>
    <property type="project" value="TreeGrafter"/>
</dbReference>
<dbReference type="PANTHER" id="PTHR43441">
    <property type="entry name" value="RIBOSOMAL-PROTEIN-SERINE ACETYLTRANSFERASE"/>
    <property type="match status" value="1"/>
</dbReference>
<accession>A0A2X0KBZ0</accession>
<dbReference type="PROSITE" id="PS51186">
    <property type="entry name" value="GNAT"/>
    <property type="match status" value="1"/>
</dbReference>
<dbReference type="RefSeq" id="WP_111499690.1">
    <property type="nucleotide sequence ID" value="NZ_QKYN01000023.1"/>
</dbReference>
<dbReference type="AlphaFoldDB" id="A0A2X0KBZ0"/>
<reference evidence="2 3" key="1">
    <citation type="submission" date="2018-06" db="EMBL/GenBank/DDBJ databases">
        <title>Streptacidiphilus pinicola sp. nov., isolated from pine grove soil.</title>
        <authorList>
            <person name="Roh S.G."/>
            <person name="Park S."/>
            <person name="Kim M.-K."/>
            <person name="Yun B.-R."/>
            <person name="Park J."/>
            <person name="Kim M.J."/>
            <person name="Kim Y.S."/>
            <person name="Kim S.B."/>
        </authorList>
    </citation>
    <scope>NUCLEOTIDE SEQUENCE [LARGE SCALE GENOMIC DNA]</scope>
    <source>
        <strain evidence="2 3">MMS16-CNU450</strain>
    </source>
</reference>
<keyword evidence="2" id="KW-0808">Transferase</keyword>
<feature type="domain" description="N-acetyltransferase" evidence="1">
    <location>
        <begin position="5"/>
        <end position="169"/>
    </location>
</feature>
<sequence>MSDHVKLRPFVAKDLDLLEQLFEDPVEAGEFGFFGHRNPGALRRQWAEQGFLSPQGGRLAVVGEDDRLVGEVQWREVFQGPASPCWNIGIGLLTAERGRGYGTRAQRLLAEYLFAHTRVNRIEASTEIINIAEQRALERAGFTREGVIRGGCFRAGVWRDMVLYSILRAEVMA</sequence>
<dbReference type="SUPFAM" id="SSF55729">
    <property type="entry name" value="Acyl-CoA N-acyltransferases (Nat)"/>
    <property type="match status" value="1"/>
</dbReference>
<keyword evidence="3" id="KW-1185">Reference proteome</keyword>
<comment type="caution">
    <text evidence="2">The sequence shown here is derived from an EMBL/GenBank/DDBJ whole genome shotgun (WGS) entry which is preliminary data.</text>
</comment>
<gene>
    <name evidence="2" type="ORF">DN069_05500</name>
</gene>
<dbReference type="EMBL" id="QKYN01000023">
    <property type="protein sequence ID" value="RAG86605.1"/>
    <property type="molecule type" value="Genomic_DNA"/>
</dbReference>
<dbReference type="GO" id="GO:0005737">
    <property type="term" value="C:cytoplasm"/>
    <property type="evidence" value="ECO:0007669"/>
    <property type="project" value="TreeGrafter"/>
</dbReference>
<protein>
    <submittedName>
        <fullName evidence="2">N-acetyltransferase</fullName>
    </submittedName>
</protein>
<dbReference type="Pfam" id="PF13302">
    <property type="entry name" value="Acetyltransf_3"/>
    <property type="match status" value="1"/>
</dbReference>
<dbReference type="InterPro" id="IPR016181">
    <property type="entry name" value="Acyl_CoA_acyltransferase"/>
</dbReference>
<dbReference type="InterPro" id="IPR000182">
    <property type="entry name" value="GNAT_dom"/>
</dbReference>
<dbReference type="OrthoDB" id="9814648at2"/>
<dbReference type="PANTHER" id="PTHR43441:SF6">
    <property type="entry name" value="N-ACETYLTRANSFERASE DOMAIN-CONTAINING PROTEIN"/>
    <property type="match status" value="1"/>
</dbReference>
<evidence type="ECO:0000313" key="3">
    <source>
        <dbReference type="Proteomes" id="UP000248889"/>
    </source>
</evidence>
<dbReference type="GO" id="GO:1990189">
    <property type="term" value="F:protein N-terminal-serine acetyltransferase activity"/>
    <property type="evidence" value="ECO:0007669"/>
    <property type="project" value="TreeGrafter"/>
</dbReference>
<name>A0A2X0KBZ0_9ACTN</name>
<evidence type="ECO:0000259" key="1">
    <source>
        <dbReference type="PROSITE" id="PS51186"/>
    </source>
</evidence>
<proteinExistence type="predicted"/>
<dbReference type="InterPro" id="IPR051908">
    <property type="entry name" value="Ribosomal_N-acetyltransferase"/>
</dbReference>
<dbReference type="Proteomes" id="UP000248889">
    <property type="component" value="Unassembled WGS sequence"/>
</dbReference>